<feature type="compositionally biased region" description="Low complexity" evidence="1">
    <location>
        <begin position="601"/>
        <end position="620"/>
    </location>
</feature>
<proteinExistence type="predicted"/>
<feature type="compositionally biased region" description="Low complexity" evidence="1">
    <location>
        <begin position="642"/>
        <end position="662"/>
    </location>
</feature>
<feature type="region of interest" description="Disordered" evidence="1">
    <location>
        <begin position="473"/>
        <end position="492"/>
    </location>
</feature>
<reference evidence="3" key="1">
    <citation type="submission" date="2022-12" db="EMBL/GenBank/DDBJ databases">
        <title>Genome assemblies of Blomia tropicalis.</title>
        <authorList>
            <person name="Cui Y."/>
        </authorList>
    </citation>
    <scope>NUCLEOTIDE SEQUENCE</scope>
    <source>
        <tissue evidence="3">Adult mites</tissue>
    </source>
</reference>
<protein>
    <submittedName>
        <fullName evidence="3">Uncharacterized protein</fullName>
    </submittedName>
</protein>
<evidence type="ECO:0000313" key="4">
    <source>
        <dbReference type="Proteomes" id="UP001142055"/>
    </source>
</evidence>
<accession>A0A9Q0M4F8</accession>
<feature type="region of interest" description="Disordered" evidence="1">
    <location>
        <begin position="37"/>
        <end position="56"/>
    </location>
</feature>
<dbReference type="EMBL" id="JAPWDV010000003">
    <property type="protein sequence ID" value="KAJ6217382.1"/>
    <property type="molecule type" value="Genomic_DNA"/>
</dbReference>
<evidence type="ECO:0000313" key="3">
    <source>
        <dbReference type="EMBL" id="KAJ6217382.1"/>
    </source>
</evidence>
<feature type="region of interest" description="Disordered" evidence="1">
    <location>
        <begin position="731"/>
        <end position="753"/>
    </location>
</feature>
<keyword evidence="2" id="KW-1133">Transmembrane helix</keyword>
<organism evidence="3 4">
    <name type="scientific">Blomia tropicalis</name>
    <name type="common">Mite</name>
    <dbReference type="NCBI Taxonomy" id="40697"/>
    <lineage>
        <taxon>Eukaryota</taxon>
        <taxon>Metazoa</taxon>
        <taxon>Ecdysozoa</taxon>
        <taxon>Arthropoda</taxon>
        <taxon>Chelicerata</taxon>
        <taxon>Arachnida</taxon>
        <taxon>Acari</taxon>
        <taxon>Acariformes</taxon>
        <taxon>Sarcoptiformes</taxon>
        <taxon>Astigmata</taxon>
        <taxon>Glycyphagoidea</taxon>
        <taxon>Echimyopodidae</taxon>
        <taxon>Blomia</taxon>
    </lineage>
</organism>
<feature type="compositionally biased region" description="Basic residues" evidence="1">
    <location>
        <begin position="732"/>
        <end position="742"/>
    </location>
</feature>
<gene>
    <name evidence="3" type="ORF">RDWZM_008539</name>
</gene>
<keyword evidence="4" id="KW-1185">Reference proteome</keyword>
<feature type="compositionally biased region" description="Low complexity" evidence="1">
    <location>
        <begin position="561"/>
        <end position="580"/>
    </location>
</feature>
<feature type="compositionally biased region" description="Polar residues" evidence="1">
    <location>
        <begin position="548"/>
        <end position="560"/>
    </location>
</feature>
<dbReference type="Proteomes" id="UP001142055">
    <property type="component" value="Chromosome 3"/>
</dbReference>
<feature type="compositionally biased region" description="Low complexity" evidence="1">
    <location>
        <begin position="520"/>
        <end position="545"/>
    </location>
</feature>
<feature type="compositionally biased region" description="Low complexity" evidence="1">
    <location>
        <begin position="983"/>
        <end position="1009"/>
    </location>
</feature>
<feature type="region of interest" description="Disordered" evidence="1">
    <location>
        <begin position="975"/>
        <end position="1017"/>
    </location>
</feature>
<dbReference type="AlphaFoldDB" id="A0A9Q0M4F8"/>
<feature type="transmembrane region" description="Helical" evidence="2">
    <location>
        <begin position="118"/>
        <end position="137"/>
    </location>
</feature>
<feature type="region of interest" description="Disordered" evidence="1">
    <location>
        <begin position="512"/>
        <end position="671"/>
    </location>
</feature>
<name>A0A9Q0M4F8_BLOTA</name>
<sequence length="1103" mass="122416">MRPTIRSIKDCWDNRNVHGLNHRRHRSHSTKATNVNMNMSQIPTPPTPSPSSPMTTSWKVDLKEQSDEAIGWKVSSRQTCPLLPMMMMTEKATEGENGTRSGVVHMRQRDQRRSNRNIGIHIHSMTAMLLLIILLLLNSIEHSIGFRHVNDQTENRQQHQQQQQSSRKVFDDLINVFQATHPSSSSSHSQQHQRYRRFSIWNRPSTTANVSTSLFRGRLANIGRPFRAIQARQWNSPDTYNRLTQFVRHRLHDISVTMGDKLRQHGRSLDGRIKQLQSSASIINQTTTTATATTATATTTTAAAINETINERSNNNNSSNLSRRADDTTWANQIDNEQMFNSSGKSMENNPQYKSPTLNVIDLDPDKTKIAHNILVVRKTAPSNGNGNVNNDKHRHDQLITKHLPTPAPVLVSSHIKTFNTNAQTTIRVWTTPRTPTDDEILEFKPFRNNHRPSAFMSLAMWKLKNKDKITSTNGFRPTTTPTTTTMTTSTTTTTTSFPFITKYRPSTLVGLTRVTERGTSTTRPKPSSTTTTTSTTQSPSSTRRVIIQNTRPLNGVNRSTTTTTIGTSTTTTTTTTTTTKAPSSSVSNEEDPWSTFVTDNPTTPTPSSSSSSGNIITIGGNIGEFDLPITRRPASTNANESTQSLQTPTLQQQHQQQRPTTNGSNNNTGVQLANTMQTTWSEVITSKPIDAMLNGDRITTITETGPLTSTVPTNSKEDDNSIELMKEYNQQHHHHNHHHQHQPQPQQQPKPVIGQSNVVNKVNFYVDNVQKNGNSDHNSLKDDGIVIFKNNHGRPRRPLSTIRPNMGKYGITVRPPYVTDFYHPTTLSVRKPAITVANIVSHRVKQPDDISASLTVLDPPFVPNSFMQLPLNTTIVHKNLLVPMKEGRPKPTFPSRPTTHFPVYPVVAGITNWQSQTTPWLLPAMTTSAPEDLFPLASNDEFKLHSTTSTPSPPKTIHQVIAVLAPGQPIPFDHSINKYKGTTSTTTSTTTTTTTSTTTTTPAPSTSAPSPPRPPSYPVATSAGYVNAIYAPPMPMIRPSQVLEAQSQTIVNWLKPLNKLVDMITPSTYGAVSFLSLVKSALYTLMVMLLPPIALMTAFTFV</sequence>
<dbReference type="PANTHER" id="PTHR33472:SF28">
    <property type="entry name" value="BROMO AND FHA DOMAIN-CONTAINING PROTEIN DDB_G0267958"/>
    <property type="match status" value="1"/>
</dbReference>
<keyword evidence="2" id="KW-0812">Transmembrane</keyword>
<evidence type="ECO:0000256" key="2">
    <source>
        <dbReference type="SAM" id="Phobius"/>
    </source>
</evidence>
<dbReference type="PANTHER" id="PTHR33472">
    <property type="entry name" value="OS01G0106600 PROTEIN"/>
    <property type="match status" value="1"/>
</dbReference>
<evidence type="ECO:0000256" key="1">
    <source>
        <dbReference type="SAM" id="MobiDB-lite"/>
    </source>
</evidence>
<keyword evidence="2" id="KW-0472">Membrane</keyword>
<comment type="caution">
    <text evidence="3">The sequence shown here is derived from an EMBL/GenBank/DDBJ whole genome shotgun (WGS) entry which is preliminary data.</text>
</comment>